<feature type="transmembrane region" description="Helical" evidence="1">
    <location>
        <begin position="20"/>
        <end position="38"/>
    </location>
</feature>
<dbReference type="VEuPathDB" id="VectorBase:AMAM012319"/>
<dbReference type="EnsemblMetazoa" id="AMAM012319-RA">
    <property type="protein sequence ID" value="AMAM012319-PA"/>
    <property type="gene ID" value="AMAM012319"/>
</dbReference>
<dbReference type="Proteomes" id="UP000075901">
    <property type="component" value="Unassembled WGS sequence"/>
</dbReference>
<keyword evidence="1" id="KW-1133">Transmembrane helix</keyword>
<evidence type="ECO:0000313" key="2">
    <source>
        <dbReference type="EnsemblMetazoa" id="AMAM012319-PA"/>
    </source>
</evidence>
<proteinExistence type="predicted"/>
<keyword evidence="3" id="KW-1185">Reference proteome</keyword>
<protein>
    <submittedName>
        <fullName evidence="2">Uncharacterized protein</fullName>
    </submittedName>
</protein>
<evidence type="ECO:0000256" key="1">
    <source>
        <dbReference type="SAM" id="Phobius"/>
    </source>
</evidence>
<keyword evidence="1" id="KW-0812">Transmembrane</keyword>
<reference evidence="2" key="2">
    <citation type="submission" date="2020-05" db="UniProtKB">
        <authorList>
            <consortium name="EnsemblMetazoa"/>
        </authorList>
    </citation>
    <scope>IDENTIFICATION</scope>
    <source>
        <strain evidence="2">maculatus3</strain>
    </source>
</reference>
<sequence>MLASHQTDGRWDGWHLNVGINPFSLALDIVFIPLMALFRGFLFPAKSADTFPQISCYVFEMRSVRSSITISRLGLYPKQSNIRTEYCCNYNDCNDKPGANYSLASLHFGL</sequence>
<reference evidence="3" key="1">
    <citation type="submission" date="2013-09" db="EMBL/GenBank/DDBJ databases">
        <title>The Genome Sequence of Anopheles maculatus species B.</title>
        <authorList>
            <consortium name="The Broad Institute Genomics Platform"/>
            <person name="Neafsey D.E."/>
            <person name="Besansky N."/>
            <person name="Howell P."/>
            <person name="Walton C."/>
            <person name="Young S.K."/>
            <person name="Zeng Q."/>
            <person name="Gargeya S."/>
            <person name="Fitzgerald M."/>
            <person name="Haas B."/>
            <person name="Abouelleil A."/>
            <person name="Allen A.W."/>
            <person name="Alvarado L."/>
            <person name="Arachchi H.M."/>
            <person name="Berlin A.M."/>
            <person name="Chapman S.B."/>
            <person name="Gainer-Dewar J."/>
            <person name="Goldberg J."/>
            <person name="Griggs A."/>
            <person name="Gujja S."/>
            <person name="Hansen M."/>
            <person name="Howarth C."/>
            <person name="Imamovic A."/>
            <person name="Ireland A."/>
            <person name="Larimer J."/>
            <person name="McCowan C."/>
            <person name="Murphy C."/>
            <person name="Pearson M."/>
            <person name="Poon T.W."/>
            <person name="Priest M."/>
            <person name="Roberts A."/>
            <person name="Saif S."/>
            <person name="Shea T."/>
            <person name="Sisk P."/>
            <person name="Sykes S."/>
            <person name="Wortman J."/>
            <person name="Nusbaum C."/>
            <person name="Birren B."/>
        </authorList>
    </citation>
    <scope>NUCLEOTIDE SEQUENCE [LARGE SCALE GENOMIC DNA]</scope>
    <source>
        <strain evidence="3">maculatus3</strain>
    </source>
</reference>
<dbReference type="AlphaFoldDB" id="A0A182SS59"/>
<keyword evidence="1" id="KW-0472">Membrane</keyword>
<organism evidence="2 3">
    <name type="scientific">Anopheles maculatus</name>
    <dbReference type="NCBI Taxonomy" id="74869"/>
    <lineage>
        <taxon>Eukaryota</taxon>
        <taxon>Metazoa</taxon>
        <taxon>Ecdysozoa</taxon>
        <taxon>Arthropoda</taxon>
        <taxon>Hexapoda</taxon>
        <taxon>Insecta</taxon>
        <taxon>Pterygota</taxon>
        <taxon>Neoptera</taxon>
        <taxon>Endopterygota</taxon>
        <taxon>Diptera</taxon>
        <taxon>Nematocera</taxon>
        <taxon>Culicoidea</taxon>
        <taxon>Culicidae</taxon>
        <taxon>Anophelinae</taxon>
        <taxon>Anopheles</taxon>
        <taxon>Anopheles maculatus group</taxon>
    </lineage>
</organism>
<evidence type="ECO:0000313" key="3">
    <source>
        <dbReference type="Proteomes" id="UP000075901"/>
    </source>
</evidence>
<name>A0A182SS59_9DIPT</name>
<accession>A0A182SS59</accession>